<evidence type="ECO:0000313" key="2">
    <source>
        <dbReference type="EMBL" id="QPD03937.1"/>
    </source>
</evidence>
<evidence type="ECO:0000313" key="3">
    <source>
        <dbReference type="Proteomes" id="UP000593737"/>
    </source>
</evidence>
<gene>
    <name evidence="2" type="ORF">Nkreftii_001711</name>
</gene>
<dbReference type="AlphaFoldDB" id="A0A7S8FDR6"/>
<accession>A0A7S8FDR6</accession>
<keyword evidence="1" id="KW-0732">Signal</keyword>
<name>A0A7S8FDR6_9BACT</name>
<dbReference type="EMBL" id="CP047423">
    <property type="protein sequence ID" value="QPD03937.1"/>
    <property type="molecule type" value="Genomic_DNA"/>
</dbReference>
<evidence type="ECO:0000256" key="1">
    <source>
        <dbReference type="SAM" id="SignalP"/>
    </source>
</evidence>
<dbReference type="KEGG" id="nkf:Nkreftii_001711"/>
<feature type="chain" id="PRO_5032832010" evidence="1">
    <location>
        <begin position="28"/>
        <end position="117"/>
    </location>
</feature>
<dbReference type="Proteomes" id="UP000593737">
    <property type="component" value="Chromosome"/>
</dbReference>
<proteinExistence type="predicted"/>
<feature type="signal peptide" evidence="1">
    <location>
        <begin position="1"/>
        <end position="27"/>
    </location>
</feature>
<sequence length="117" mass="12416">MHVMRRMAFMGLGIALTGYLSGAPVFAADKPIEDGSKVVITSPKAGDKVKDSFELKYELTKGSQAAHAHVFVDNEYQKGFGGTVKGLSRGPHQITVTGATKDHALVAASQTITVEVQ</sequence>
<reference evidence="2 3" key="1">
    <citation type="journal article" date="2020" name="ISME J.">
        <title>Enrichment and physiological characterization of a novel comammox Nitrospira indicates ammonium inhibition of complete nitrification.</title>
        <authorList>
            <person name="Sakoula D."/>
            <person name="Koch H."/>
            <person name="Frank J."/>
            <person name="Jetten M.S.M."/>
            <person name="van Kessel M.A.H.J."/>
            <person name="Lucker S."/>
        </authorList>
    </citation>
    <scope>NUCLEOTIDE SEQUENCE [LARGE SCALE GENOMIC DNA]</scope>
    <source>
        <strain evidence="2">Comreactor17</strain>
    </source>
</reference>
<protein>
    <submittedName>
        <fullName evidence="2">Uncharacterized protein</fullName>
    </submittedName>
</protein>
<organism evidence="2 3">
    <name type="scientific">Candidatus Nitrospira kreftii</name>
    <dbReference type="NCBI Taxonomy" id="2652173"/>
    <lineage>
        <taxon>Bacteria</taxon>
        <taxon>Pseudomonadati</taxon>
        <taxon>Nitrospirota</taxon>
        <taxon>Nitrospiria</taxon>
        <taxon>Nitrospirales</taxon>
        <taxon>Nitrospiraceae</taxon>
        <taxon>Nitrospira</taxon>
    </lineage>
</organism>